<dbReference type="HOGENOM" id="CLU_114076_0_0_5"/>
<protein>
    <submittedName>
        <fullName evidence="1">Sarcosine oxidase, gamma subunit</fullName>
    </submittedName>
</protein>
<dbReference type="OrthoDB" id="9814782at2"/>
<gene>
    <name evidence="1" type="ordered locus">Meso_0594</name>
</gene>
<proteinExistence type="predicted"/>
<accession>Q11KT1</accession>
<dbReference type="InterPro" id="IPR027266">
    <property type="entry name" value="TrmE/GcvT-like"/>
</dbReference>
<name>Q11KT1_CHESB</name>
<reference evidence="1" key="1">
    <citation type="submission" date="2006-06" db="EMBL/GenBank/DDBJ databases">
        <title>Complete sequence of chromosome of Chelativorans sp. BNC1.</title>
        <authorList>
            <consortium name="US DOE Joint Genome Institute"/>
            <person name="Copeland A."/>
            <person name="Lucas S."/>
            <person name="Lapidus A."/>
            <person name="Barry K."/>
            <person name="Detter J.C."/>
            <person name="Glavina del Rio T."/>
            <person name="Hammon N."/>
            <person name="Israni S."/>
            <person name="Dalin E."/>
            <person name="Tice H."/>
            <person name="Pitluck S."/>
            <person name="Chertkov O."/>
            <person name="Brettin T."/>
            <person name="Bruce D."/>
            <person name="Han C."/>
            <person name="Tapia R."/>
            <person name="Gilna P."/>
            <person name="Schmutz J."/>
            <person name="Larimer F."/>
            <person name="Land M."/>
            <person name="Hauser L."/>
            <person name="Kyrpides N."/>
            <person name="Mikhailova N."/>
            <person name="Richardson P."/>
        </authorList>
    </citation>
    <scope>NUCLEOTIDE SEQUENCE</scope>
    <source>
        <strain evidence="1">BNC1</strain>
    </source>
</reference>
<dbReference type="AlphaFoldDB" id="Q11KT1"/>
<dbReference type="Gene3D" id="3.30.1360.120">
    <property type="entry name" value="Probable tRNA modification gtpase trme, domain 1"/>
    <property type="match status" value="1"/>
</dbReference>
<organism evidence="1">
    <name type="scientific">Chelativorans sp. (strain BNC1)</name>
    <dbReference type="NCBI Taxonomy" id="266779"/>
    <lineage>
        <taxon>Bacteria</taxon>
        <taxon>Pseudomonadati</taxon>
        <taxon>Pseudomonadota</taxon>
        <taxon>Alphaproteobacteria</taxon>
        <taxon>Hyphomicrobiales</taxon>
        <taxon>Phyllobacteriaceae</taxon>
        <taxon>Chelativorans</taxon>
    </lineage>
</organism>
<sequence>MTIDTLTPGVIAQTSAATVSLLPLLARFSLRVGETERAALAKAIGLDLPLKTGARAKAGGVEVLCLGPDEWVLITDDAPRLRDACAGIQRQAPHSLVEISDRELSFLIEGPKAAELLTLGCPRNIDRIADGEGRRTVFDGATVILWRDGANRFRFDVSRSFAPHIVALLETGCAELGAEYSD</sequence>
<dbReference type="Gene3D" id="3.30.70.1520">
    <property type="entry name" value="Heterotetrameric sarcosine oxidase"/>
    <property type="match status" value="1"/>
</dbReference>
<dbReference type="KEGG" id="mes:Meso_0594"/>
<dbReference type="STRING" id="266779.Meso_0594"/>
<dbReference type="SUPFAM" id="SSF103025">
    <property type="entry name" value="Folate-binding domain"/>
    <property type="match status" value="1"/>
</dbReference>
<dbReference type="EMBL" id="CP000390">
    <property type="protein sequence ID" value="ABG61994.1"/>
    <property type="molecule type" value="Genomic_DNA"/>
</dbReference>
<dbReference type="eggNOG" id="COG4583">
    <property type="taxonomic scope" value="Bacteria"/>
</dbReference>
<evidence type="ECO:0000313" key="1">
    <source>
        <dbReference type="EMBL" id="ABG61994.1"/>
    </source>
</evidence>